<dbReference type="InterPro" id="IPR036890">
    <property type="entry name" value="HATPase_C_sf"/>
</dbReference>
<protein>
    <recommendedName>
        <fullName evidence="5">Signal transduction histidine kinase subgroup 3 dimerisation and phosphoacceptor domain-containing protein</fullName>
    </recommendedName>
</protein>
<dbReference type="SUPFAM" id="SSF55874">
    <property type="entry name" value="ATPase domain of HSP90 chaperone/DNA topoisomerase II/histidine kinase"/>
    <property type="match status" value="1"/>
</dbReference>
<dbReference type="RefSeq" id="WP_057662736.1">
    <property type="nucleotide sequence ID" value="NZ_LDJH01000003.1"/>
</dbReference>
<evidence type="ECO:0000256" key="2">
    <source>
        <dbReference type="ARBA" id="ARBA00022777"/>
    </source>
</evidence>
<keyword evidence="4" id="KW-0812">Transmembrane</keyword>
<evidence type="ECO:0000313" key="6">
    <source>
        <dbReference type="EMBL" id="KRG60491.1"/>
    </source>
</evidence>
<dbReference type="OrthoDB" id="9797605at2"/>
<dbReference type="GO" id="GO:0000155">
    <property type="term" value="F:phosphorelay sensor kinase activity"/>
    <property type="evidence" value="ECO:0007669"/>
    <property type="project" value="InterPro"/>
</dbReference>
<feature type="transmembrane region" description="Helical" evidence="4">
    <location>
        <begin position="64"/>
        <end position="94"/>
    </location>
</feature>
<feature type="transmembrane region" description="Helical" evidence="4">
    <location>
        <begin position="36"/>
        <end position="57"/>
    </location>
</feature>
<evidence type="ECO:0000256" key="4">
    <source>
        <dbReference type="SAM" id="Phobius"/>
    </source>
</evidence>
<reference evidence="6 7" key="1">
    <citation type="submission" date="2015-05" db="EMBL/GenBank/DDBJ databases">
        <title>Genome sequencing and analysis of members of genus Stenotrophomonas.</title>
        <authorList>
            <person name="Patil P.P."/>
            <person name="Midha S."/>
            <person name="Patil P.B."/>
        </authorList>
    </citation>
    <scope>NUCLEOTIDE SEQUENCE [LARGE SCALE GENOMIC DNA]</scope>
    <source>
        <strain evidence="6 7">DSM 17805</strain>
    </source>
</reference>
<dbReference type="InterPro" id="IPR050482">
    <property type="entry name" value="Sensor_HK_TwoCompSys"/>
</dbReference>
<keyword evidence="7" id="KW-1185">Reference proteome</keyword>
<dbReference type="PANTHER" id="PTHR24421:SF59">
    <property type="entry name" value="OXYGEN SENSOR HISTIDINE KINASE NREB"/>
    <property type="match status" value="1"/>
</dbReference>
<evidence type="ECO:0000259" key="5">
    <source>
        <dbReference type="Pfam" id="PF07730"/>
    </source>
</evidence>
<dbReference type="GO" id="GO:0016020">
    <property type="term" value="C:membrane"/>
    <property type="evidence" value="ECO:0007669"/>
    <property type="project" value="InterPro"/>
</dbReference>
<evidence type="ECO:0000313" key="7">
    <source>
        <dbReference type="Proteomes" id="UP000051254"/>
    </source>
</evidence>
<dbReference type="PANTHER" id="PTHR24421">
    <property type="entry name" value="NITRATE/NITRITE SENSOR PROTEIN NARX-RELATED"/>
    <property type="match status" value="1"/>
</dbReference>
<dbReference type="InterPro" id="IPR011712">
    <property type="entry name" value="Sig_transdc_His_kin_sub3_dim/P"/>
</dbReference>
<dbReference type="PATRIC" id="fig|266128.3.peg.1788"/>
<keyword evidence="3" id="KW-0902">Two-component regulatory system</keyword>
<comment type="caution">
    <text evidence="6">The sequence shown here is derived from an EMBL/GenBank/DDBJ whole genome shotgun (WGS) entry which is preliminary data.</text>
</comment>
<accession>A0A0R0BTP4</accession>
<dbReference type="EMBL" id="LDJH01000003">
    <property type="protein sequence ID" value="KRG60491.1"/>
    <property type="molecule type" value="Genomic_DNA"/>
</dbReference>
<feature type="transmembrane region" description="Helical" evidence="4">
    <location>
        <begin position="127"/>
        <end position="148"/>
    </location>
</feature>
<dbReference type="GO" id="GO:0046983">
    <property type="term" value="F:protein dimerization activity"/>
    <property type="evidence" value="ECO:0007669"/>
    <property type="project" value="InterPro"/>
</dbReference>
<dbReference type="AlphaFoldDB" id="A0A0R0BTP4"/>
<dbReference type="Pfam" id="PF07730">
    <property type="entry name" value="HisKA_3"/>
    <property type="match status" value="1"/>
</dbReference>
<keyword evidence="4" id="KW-0472">Membrane</keyword>
<keyword evidence="2" id="KW-0418">Kinase</keyword>
<evidence type="ECO:0000256" key="1">
    <source>
        <dbReference type="ARBA" id="ARBA00022679"/>
    </source>
</evidence>
<dbReference type="Proteomes" id="UP000051254">
    <property type="component" value="Unassembled WGS sequence"/>
</dbReference>
<name>A0A0R0BTP4_9GAMM</name>
<keyword evidence="4" id="KW-1133">Transmembrane helix</keyword>
<sequence length="363" mass="39561">MPAARPSLRHPLTLAGLLTWATVAMTLHLGQPDHLALRWGCAGLFLAAYLGTLLYPAREHLRRWLLLVEAGSALGLAMLPGSGIAPALLVLLAAQAAATWPLRQALLWMGLVNLVLYLLLRPMHSQPLLVVLSFAGFQGFAMLTVHYAQVAEQARDRLTLAHVDLLATRALHADQLRDAERLRLSRELHDVAGHKLTALRLHLRALASAPGASAELQLCQQLSAELLTDLRAVVQAMRDTGQLDIATALRALAAPLPRPRLELDIDEHVRIDNPELAHVLLRCVQEALTNSARHSQARTLHVQLSQDGSTLRLCIADDGSLRQLPRWGNGLTGMHERIVEQGGQLQVGRSASGSLQLQARFPA</sequence>
<feature type="domain" description="Signal transduction histidine kinase subgroup 3 dimerisation and phosphoacceptor" evidence="5">
    <location>
        <begin position="180"/>
        <end position="240"/>
    </location>
</feature>
<dbReference type="Gene3D" id="3.30.565.10">
    <property type="entry name" value="Histidine kinase-like ATPase, C-terminal domain"/>
    <property type="match status" value="1"/>
</dbReference>
<feature type="transmembrane region" description="Helical" evidence="4">
    <location>
        <begin position="100"/>
        <end position="120"/>
    </location>
</feature>
<evidence type="ECO:0000256" key="3">
    <source>
        <dbReference type="ARBA" id="ARBA00023012"/>
    </source>
</evidence>
<proteinExistence type="predicted"/>
<dbReference type="Gene3D" id="1.20.5.1930">
    <property type="match status" value="1"/>
</dbReference>
<dbReference type="STRING" id="266128.ABB25_01550"/>
<dbReference type="CDD" id="cd16917">
    <property type="entry name" value="HATPase_UhpB-NarQ-NarX-like"/>
    <property type="match status" value="1"/>
</dbReference>
<gene>
    <name evidence="6" type="ORF">ABB25_01550</name>
</gene>
<feature type="transmembrane region" description="Helical" evidence="4">
    <location>
        <begin position="12"/>
        <end position="30"/>
    </location>
</feature>
<keyword evidence="1" id="KW-0808">Transferase</keyword>
<organism evidence="6 7">
    <name type="scientific">Stenotrophomonas koreensis</name>
    <dbReference type="NCBI Taxonomy" id="266128"/>
    <lineage>
        <taxon>Bacteria</taxon>
        <taxon>Pseudomonadati</taxon>
        <taxon>Pseudomonadota</taxon>
        <taxon>Gammaproteobacteria</taxon>
        <taxon>Lysobacterales</taxon>
        <taxon>Lysobacteraceae</taxon>
        <taxon>Stenotrophomonas</taxon>
    </lineage>
</organism>